<name>A0A0D2DT74_9EURO</name>
<protein>
    <submittedName>
        <fullName evidence="3">Uncharacterized protein</fullName>
    </submittedName>
</protein>
<accession>A0A0D2DT74</accession>
<dbReference type="EMBL" id="KN846960">
    <property type="protein sequence ID" value="KIW65342.1"/>
    <property type="molecule type" value="Genomic_DNA"/>
</dbReference>
<proteinExistence type="predicted"/>
<feature type="region of interest" description="Disordered" evidence="2">
    <location>
        <begin position="1"/>
        <end position="29"/>
    </location>
</feature>
<organism evidence="3 4">
    <name type="scientific">Phialophora macrospora</name>
    <dbReference type="NCBI Taxonomy" id="1851006"/>
    <lineage>
        <taxon>Eukaryota</taxon>
        <taxon>Fungi</taxon>
        <taxon>Dikarya</taxon>
        <taxon>Ascomycota</taxon>
        <taxon>Pezizomycotina</taxon>
        <taxon>Eurotiomycetes</taxon>
        <taxon>Chaetothyriomycetidae</taxon>
        <taxon>Chaetothyriales</taxon>
        <taxon>Herpotrichiellaceae</taxon>
        <taxon>Phialophora</taxon>
    </lineage>
</organism>
<evidence type="ECO:0000256" key="2">
    <source>
        <dbReference type="SAM" id="MobiDB-lite"/>
    </source>
</evidence>
<evidence type="ECO:0000256" key="1">
    <source>
        <dbReference type="SAM" id="Coils"/>
    </source>
</evidence>
<feature type="coiled-coil region" evidence="1">
    <location>
        <begin position="349"/>
        <end position="379"/>
    </location>
</feature>
<evidence type="ECO:0000313" key="4">
    <source>
        <dbReference type="Proteomes" id="UP000054266"/>
    </source>
</evidence>
<keyword evidence="4" id="KW-1185">Reference proteome</keyword>
<feature type="region of interest" description="Disordered" evidence="2">
    <location>
        <begin position="49"/>
        <end position="73"/>
    </location>
</feature>
<keyword evidence="1" id="KW-0175">Coiled coil</keyword>
<reference evidence="3 4" key="1">
    <citation type="submission" date="2015-01" db="EMBL/GenBank/DDBJ databases">
        <title>The Genome Sequence of Capronia semiimmersa CBS27337.</title>
        <authorList>
            <consortium name="The Broad Institute Genomics Platform"/>
            <person name="Cuomo C."/>
            <person name="de Hoog S."/>
            <person name="Gorbushina A."/>
            <person name="Stielow B."/>
            <person name="Teixiera M."/>
            <person name="Abouelleil A."/>
            <person name="Chapman S.B."/>
            <person name="Priest M."/>
            <person name="Young S.K."/>
            <person name="Wortman J."/>
            <person name="Nusbaum C."/>
            <person name="Birren B."/>
        </authorList>
    </citation>
    <scope>NUCLEOTIDE SEQUENCE [LARGE SCALE GENOMIC DNA]</scope>
    <source>
        <strain evidence="3 4">CBS 27337</strain>
    </source>
</reference>
<gene>
    <name evidence="3" type="ORF">PV04_07611</name>
</gene>
<dbReference type="Proteomes" id="UP000054266">
    <property type="component" value="Unassembled WGS sequence"/>
</dbReference>
<sequence length="497" mass="54529">MSRREARAAELPQAVRKQRTDSPNGGIKAFAPAKDSVLWANDGRDGIDSIPSAPKGWESIGELGRTSHKNSQDDAVFIPSTKNKSNEDDAALIPSTKNKLWLATQANERRTATPNAQSNDANEKRIAILNAQINHAKLLASAKDAVNSRKAGHTQRLGQKHAAELQHVKFANEQIFESLRVDLRAEVDRLTKEVKSVPAVASGLLNSDDRALAELNELSLSHAVRQEDALDVDELQGRVDRLTHALQHFRAGAVKDRLDRIYLESFHSADLAGDAQNAHDVSEPTHETAKEELNSLYEEIDDMVTMVVAHDHGNALRAALQDFCRAQTQETQAAEEKVYTRLCSLTEALEGLAARAERLQVQRHNLHELEAQVRLLEANNSPRKDAAKVVTRAESNDTTPAADALLQHLSLSTHAHKLSEIADLHTLLDDVTTKFEQQSAQNVAEILDTSALAATRRRVALEKVAEALATDGNHELALRALAESIAVTRAKIEDAQN</sequence>
<evidence type="ECO:0000313" key="3">
    <source>
        <dbReference type="EMBL" id="KIW65342.1"/>
    </source>
</evidence>
<dbReference type="AlphaFoldDB" id="A0A0D2DT74"/>
<dbReference type="STRING" id="5601.A0A0D2DT74"/>
<dbReference type="HOGENOM" id="CLU_573684_0_0_1"/>